<comment type="caution">
    <text evidence="1">The sequence shown here is derived from an EMBL/GenBank/DDBJ whole genome shotgun (WGS) entry which is preliminary data.</text>
</comment>
<accession>A0A4U1FIS0</accession>
<proteinExistence type="predicted"/>
<reference evidence="2" key="1">
    <citation type="journal article" date="2019" name="IScience">
        <title>Narwhal Genome Reveals Long-Term Low Genetic Diversity despite Current Large Abundance Size.</title>
        <authorList>
            <person name="Westbury M.V."/>
            <person name="Petersen B."/>
            <person name="Garde E."/>
            <person name="Heide-Jorgensen M.P."/>
            <person name="Lorenzen E.D."/>
        </authorList>
    </citation>
    <scope>NUCLEOTIDE SEQUENCE [LARGE SCALE GENOMIC DNA]</scope>
</reference>
<protein>
    <submittedName>
        <fullName evidence="1">Uncharacterized protein</fullName>
    </submittedName>
</protein>
<evidence type="ECO:0000313" key="2">
    <source>
        <dbReference type="Proteomes" id="UP000308365"/>
    </source>
</evidence>
<dbReference type="EMBL" id="RWIC01000102">
    <property type="protein sequence ID" value="TKC49899.1"/>
    <property type="molecule type" value="Genomic_DNA"/>
</dbReference>
<dbReference type="Proteomes" id="UP000308365">
    <property type="component" value="Unassembled WGS sequence"/>
</dbReference>
<name>A0A4U1FIS0_MONMO</name>
<dbReference type="AlphaFoldDB" id="A0A4U1FIS0"/>
<gene>
    <name evidence="1" type="ORF">EI555_015772</name>
</gene>
<sequence>MYDHVTDQAVKTVESHPNIQLEFTFFHLPRQYVTVDGPGMLPHLVEGVGMALPLSRPQFLQASFPCQTGCETSEQAEFCDWFTLVEQRSEHRCRSWTQGSIRKTVTCPIGIVLLQRVSVTVPSPGGLL</sequence>
<evidence type="ECO:0000313" key="1">
    <source>
        <dbReference type="EMBL" id="TKC49899.1"/>
    </source>
</evidence>
<organism evidence="1 2">
    <name type="scientific">Monodon monoceros</name>
    <name type="common">Narwhal</name>
    <name type="synonym">Ceratodon monodon</name>
    <dbReference type="NCBI Taxonomy" id="40151"/>
    <lineage>
        <taxon>Eukaryota</taxon>
        <taxon>Metazoa</taxon>
        <taxon>Chordata</taxon>
        <taxon>Craniata</taxon>
        <taxon>Vertebrata</taxon>
        <taxon>Euteleostomi</taxon>
        <taxon>Mammalia</taxon>
        <taxon>Eutheria</taxon>
        <taxon>Laurasiatheria</taxon>
        <taxon>Artiodactyla</taxon>
        <taxon>Whippomorpha</taxon>
        <taxon>Cetacea</taxon>
        <taxon>Odontoceti</taxon>
        <taxon>Monodontidae</taxon>
        <taxon>Monodon</taxon>
    </lineage>
</organism>